<organism evidence="2 3">
    <name type="scientific">Riccia sorocarpa</name>
    <dbReference type="NCBI Taxonomy" id="122646"/>
    <lineage>
        <taxon>Eukaryota</taxon>
        <taxon>Viridiplantae</taxon>
        <taxon>Streptophyta</taxon>
        <taxon>Embryophyta</taxon>
        <taxon>Marchantiophyta</taxon>
        <taxon>Marchantiopsida</taxon>
        <taxon>Marchantiidae</taxon>
        <taxon>Marchantiales</taxon>
        <taxon>Ricciaceae</taxon>
        <taxon>Riccia</taxon>
    </lineage>
</organism>
<gene>
    <name evidence="2" type="ORF">R1sor_023531</name>
</gene>
<keyword evidence="3" id="KW-1185">Reference proteome</keyword>
<evidence type="ECO:0000313" key="3">
    <source>
        <dbReference type="Proteomes" id="UP001633002"/>
    </source>
</evidence>
<protein>
    <submittedName>
        <fullName evidence="2">Uncharacterized protein</fullName>
    </submittedName>
</protein>
<sequence length="142" mass="16259">MKTRGGIKGNWTRVRSQDRTRFDQRTDMTKKPEDPAVANGNQGRPYAMKDRRDSGTLRILAAQVSKMEELPQAREVTEIQKTSRSTCTTGRTNLRSHSWYRARDEELKLRIDRGKSSGDFTAEEEKVIAGDQAILDKKVFKN</sequence>
<proteinExistence type="predicted"/>
<name>A0ABD3GR88_9MARC</name>
<evidence type="ECO:0000313" key="2">
    <source>
        <dbReference type="EMBL" id="KAL3680575.1"/>
    </source>
</evidence>
<dbReference type="EMBL" id="JBJQOH010000007">
    <property type="protein sequence ID" value="KAL3680575.1"/>
    <property type="molecule type" value="Genomic_DNA"/>
</dbReference>
<accession>A0ABD3GR88</accession>
<dbReference type="Proteomes" id="UP001633002">
    <property type="component" value="Unassembled WGS sequence"/>
</dbReference>
<feature type="region of interest" description="Disordered" evidence="1">
    <location>
        <begin position="1"/>
        <end position="53"/>
    </location>
</feature>
<evidence type="ECO:0000256" key="1">
    <source>
        <dbReference type="SAM" id="MobiDB-lite"/>
    </source>
</evidence>
<comment type="caution">
    <text evidence="2">The sequence shown here is derived from an EMBL/GenBank/DDBJ whole genome shotgun (WGS) entry which is preliminary data.</text>
</comment>
<feature type="compositionally biased region" description="Basic and acidic residues" evidence="1">
    <location>
        <begin position="15"/>
        <end position="34"/>
    </location>
</feature>
<reference evidence="2 3" key="1">
    <citation type="submission" date="2024-09" db="EMBL/GenBank/DDBJ databases">
        <title>Chromosome-scale assembly of Riccia sorocarpa.</title>
        <authorList>
            <person name="Paukszto L."/>
        </authorList>
    </citation>
    <scope>NUCLEOTIDE SEQUENCE [LARGE SCALE GENOMIC DNA]</scope>
    <source>
        <strain evidence="2">LP-2024</strain>
        <tissue evidence="2">Aerial parts of the thallus</tissue>
    </source>
</reference>
<dbReference type="AlphaFoldDB" id="A0ABD3GR88"/>